<feature type="compositionally biased region" description="Basic residues" evidence="5">
    <location>
        <begin position="171"/>
        <end position="200"/>
    </location>
</feature>
<dbReference type="Pfam" id="PF09805">
    <property type="entry name" value="Nop25"/>
    <property type="match status" value="1"/>
</dbReference>
<dbReference type="AlphaFoldDB" id="A0A1U8AEQ6"/>
<comment type="similarity">
    <text evidence="2">Belongs to the RRP17 family.</text>
</comment>
<gene>
    <name evidence="7" type="primary">LOC104603196</name>
</gene>
<keyword evidence="4" id="KW-0539">Nucleus</keyword>
<sequence length="200" mass="23074">MEELEEVAVGQIPRTNARHIKKRALKNKALSVTFNEKDLRDFVTGFHKRKKKRRKEAQHKLQEKERLRRIQARKQRKLERDLALYGGAQPATDAGVDEGGDDIDQEEGTDPTTSISVEGTSMYDNGDMTITVTMSEISREEDADLRPKTQLIPRSSIGGTEKRHQIPLNKKTFKKSQKHKPLRRPQKKRDKKKGKKNKKH</sequence>
<evidence type="ECO:0000256" key="2">
    <source>
        <dbReference type="ARBA" id="ARBA00007175"/>
    </source>
</evidence>
<dbReference type="GO" id="GO:0005730">
    <property type="term" value="C:nucleolus"/>
    <property type="evidence" value="ECO:0000318"/>
    <property type="project" value="GO_Central"/>
</dbReference>
<evidence type="ECO:0000313" key="7">
    <source>
        <dbReference type="RefSeq" id="XP_010265474.1"/>
    </source>
</evidence>
<dbReference type="PANTHER" id="PTHR14577">
    <property type="entry name" value="NUCLEOLAR PROTEIN 12"/>
    <property type="match status" value="1"/>
</dbReference>
<dbReference type="InterPro" id="IPR019186">
    <property type="entry name" value="Nucleolar_protein_12"/>
</dbReference>
<protein>
    <submittedName>
        <fullName evidence="7">Ribosomal RNA-processing protein 17</fullName>
    </submittedName>
</protein>
<evidence type="ECO:0000256" key="3">
    <source>
        <dbReference type="ARBA" id="ARBA00023054"/>
    </source>
</evidence>
<feature type="compositionally biased region" description="Basic and acidic residues" evidence="5">
    <location>
        <begin position="137"/>
        <end position="147"/>
    </location>
</feature>
<name>A0A1U8AEQ6_NELNU</name>
<dbReference type="FunCoup" id="A0A1U8AEQ6">
    <property type="interactions" value="1721"/>
</dbReference>
<proteinExistence type="inferred from homology"/>
<evidence type="ECO:0000256" key="5">
    <source>
        <dbReference type="SAM" id="MobiDB-lite"/>
    </source>
</evidence>
<dbReference type="STRING" id="4432.A0A1U8AEQ6"/>
<evidence type="ECO:0000256" key="1">
    <source>
        <dbReference type="ARBA" id="ARBA00004604"/>
    </source>
</evidence>
<feature type="compositionally biased region" description="Acidic residues" evidence="5">
    <location>
        <begin position="95"/>
        <end position="109"/>
    </location>
</feature>
<dbReference type="RefSeq" id="XP_010265474.1">
    <property type="nucleotide sequence ID" value="XM_010267172.2"/>
</dbReference>
<reference evidence="7" key="1">
    <citation type="submission" date="2025-08" db="UniProtKB">
        <authorList>
            <consortium name="RefSeq"/>
        </authorList>
    </citation>
    <scope>IDENTIFICATION</scope>
</reference>
<dbReference type="GeneID" id="104603196"/>
<dbReference type="eggNOG" id="KOG4709">
    <property type="taxonomic scope" value="Eukaryota"/>
</dbReference>
<comment type="subcellular location">
    <subcellularLocation>
        <location evidence="1">Nucleus</location>
        <location evidence="1">Nucleolus</location>
    </subcellularLocation>
</comment>
<dbReference type="GO" id="GO:0019843">
    <property type="term" value="F:rRNA binding"/>
    <property type="evidence" value="ECO:0000318"/>
    <property type="project" value="GO_Central"/>
</dbReference>
<keyword evidence="3" id="KW-0175">Coiled coil</keyword>
<dbReference type="PANTHER" id="PTHR14577:SF0">
    <property type="entry name" value="NUCLEOLAR PROTEIN 12"/>
    <property type="match status" value="1"/>
</dbReference>
<dbReference type="Proteomes" id="UP000189703">
    <property type="component" value="Unplaced"/>
</dbReference>
<feature type="region of interest" description="Disordered" evidence="5">
    <location>
        <begin position="46"/>
        <end position="200"/>
    </location>
</feature>
<dbReference type="OrthoDB" id="551633at2759"/>
<organism evidence="6 7">
    <name type="scientific">Nelumbo nucifera</name>
    <name type="common">Sacred lotus</name>
    <dbReference type="NCBI Taxonomy" id="4432"/>
    <lineage>
        <taxon>Eukaryota</taxon>
        <taxon>Viridiplantae</taxon>
        <taxon>Streptophyta</taxon>
        <taxon>Embryophyta</taxon>
        <taxon>Tracheophyta</taxon>
        <taxon>Spermatophyta</taxon>
        <taxon>Magnoliopsida</taxon>
        <taxon>Proteales</taxon>
        <taxon>Nelumbonaceae</taxon>
        <taxon>Nelumbo</taxon>
    </lineage>
</organism>
<feature type="compositionally biased region" description="Basic and acidic residues" evidence="5">
    <location>
        <begin position="58"/>
        <end position="68"/>
    </location>
</feature>
<feature type="compositionally biased region" description="Polar residues" evidence="5">
    <location>
        <begin position="111"/>
        <end position="136"/>
    </location>
</feature>
<evidence type="ECO:0000256" key="4">
    <source>
        <dbReference type="ARBA" id="ARBA00023242"/>
    </source>
</evidence>
<keyword evidence="6" id="KW-1185">Reference proteome</keyword>
<dbReference type="OMA" id="MYDNGDM"/>
<accession>A0A1U8AEQ6</accession>
<dbReference type="KEGG" id="nnu:104603196"/>
<evidence type="ECO:0000313" key="6">
    <source>
        <dbReference type="Proteomes" id="UP000189703"/>
    </source>
</evidence>
<feature type="compositionally biased region" description="Basic residues" evidence="5">
    <location>
        <begin position="46"/>
        <end position="57"/>
    </location>
</feature>